<dbReference type="PRINTS" id="PR00123">
    <property type="entry name" value="ATPASEA"/>
</dbReference>
<evidence type="ECO:0000256" key="13">
    <source>
        <dbReference type="RuleBase" id="RU004450"/>
    </source>
</evidence>
<dbReference type="CDD" id="cd00310">
    <property type="entry name" value="ATP-synt_Fo_a_6"/>
    <property type="match status" value="1"/>
</dbReference>
<dbReference type="PROSITE" id="PS00449">
    <property type="entry name" value="ATPASE_A"/>
    <property type="match status" value="1"/>
</dbReference>
<dbReference type="Gene3D" id="1.20.120.220">
    <property type="entry name" value="ATP synthase, F0 complex, subunit A"/>
    <property type="match status" value="1"/>
</dbReference>
<feature type="transmembrane region" description="Helical" evidence="14">
    <location>
        <begin position="100"/>
        <end position="120"/>
    </location>
</feature>
<dbReference type="EMBL" id="OM677833">
    <property type="protein sequence ID" value="UZT67580.1"/>
    <property type="molecule type" value="Genomic_DNA"/>
</dbReference>
<comment type="function">
    <text evidence="1">Mitochondrial membrane ATP synthase (F(1)F(0) ATP synthase or Complex V) produces ATP from ADP in the presence of a proton gradient across the membrane which is generated by electron transport complexes of the respiratory chain. F-type ATPases consist of two structural domains, F(1) - containing the extramembraneous catalytic core and F(0) - containing the membrane proton channel, linked together by a central stalk and a peripheral stalk. During catalysis, ATP synthesis in the catalytic domain of F(1) is coupled via a rotary mechanism of the central stalk subunits to proton translocation. Key component of the proton channel; it may play a direct role in the translocation of protons across the membrane.</text>
</comment>
<dbReference type="Pfam" id="PF00119">
    <property type="entry name" value="ATP-synt_A"/>
    <property type="match status" value="1"/>
</dbReference>
<keyword evidence="9 14" id="KW-1133">Transmembrane helix</keyword>
<proteinExistence type="inferred from homology"/>
<keyword evidence="5" id="KW-0813">Transport</keyword>
<feature type="transmembrane region" description="Helical" evidence="14">
    <location>
        <begin position="162"/>
        <end position="183"/>
    </location>
</feature>
<gene>
    <name evidence="15" type="primary">atp6</name>
</gene>
<reference evidence="15" key="2">
    <citation type="submission" date="2022-02" db="EMBL/GenBank/DDBJ databases">
        <authorList>
            <person name="Shu X.H."/>
            <person name="Li Z.K."/>
            <person name="Tang P."/>
            <person name="Chen X.X."/>
        </authorList>
    </citation>
    <scope>NUCLEOTIDE SEQUENCE</scope>
</reference>
<accession>A0A9E8K067</accession>
<keyword evidence="12" id="KW-0066">ATP synthesis</keyword>
<geneLocation type="mitochondrion" evidence="15"/>
<feature type="transmembrane region" description="Helical" evidence="14">
    <location>
        <begin position="69"/>
        <end position="94"/>
    </location>
</feature>
<comment type="similarity">
    <text evidence="3">Belongs to the ATPase A chain family.</text>
</comment>
<evidence type="ECO:0000256" key="4">
    <source>
        <dbReference type="ARBA" id="ARBA00011648"/>
    </source>
</evidence>
<keyword evidence="8" id="KW-0375">Hydrogen ion transport</keyword>
<dbReference type="GO" id="GO:0045259">
    <property type="term" value="C:proton-transporting ATP synthase complex"/>
    <property type="evidence" value="ECO:0007669"/>
    <property type="project" value="UniProtKB-KW"/>
</dbReference>
<evidence type="ECO:0000256" key="5">
    <source>
        <dbReference type="ARBA" id="ARBA00022448"/>
    </source>
</evidence>
<keyword evidence="11 14" id="KW-0472">Membrane</keyword>
<name>A0A9E8K067_9HYME</name>
<sequence>MMMNNLFSIFDPSSNIYFSMNWFSLIFIMLFISNYYWLIPSKLNFLWLMLFNYINKELKISLNNYMNKFNLLLLLSLFIYIMLNNFISLFPYIFSNSSHLSFSLFLSLNLWVGFMLMGWINNTIHTLSHFTPQGTPNLLLPFMVLIESVSNLIRPMTLAVRLTANIIAGHLLMTLLSQLISIMNFNMMLLMILIQSFLVILEVAVSFIQSYVFTILCSLYAAESN</sequence>
<dbReference type="InterPro" id="IPR045083">
    <property type="entry name" value="ATP_synth_F0_asu_bact/mt"/>
</dbReference>
<keyword evidence="7 14" id="KW-0812">Transmembrane</keyword>
<comment type="subunit">
    <text evidence="4">F-type ATPases have 2 components, CF(1) - the catalytic core - and CF(0) - the membrane proton channel. CF(1) has five subunits: alpha(3), beta(3), gamma(1), delta(1), epsilon(1). CF(0) has three main subunits: a, b and c.</text>
</comment>
<organism evidence="15">
    <name type="scientific">Tessmannella kiplingi</name>
    <dbReference type="NCBI Taxonomy" id="2943473"/>
    <lineage>
        <taxon>Eukaryota</taxon>
        <taxon>Metazoa</taxon>
        <taxon>Ecdysozoa</taxon>
        <taxon>Arthropoda</taxon>
        <taxon>Hexapoda</taxon>
        <taxon>Insecta</taxon>
        <taxon>Pterygota</taxon>
        <taxon>Neoptera</taxon>
        <taxon>Endopterygota</taxon>
        <taxon>Hymenoptera</taxon>
        <taxon>Apocrita</taxon>
        <taxon>Proctotrupomorpha</taxon>
        <taxon>Cynipoidea</taxon>
        <taxon>Liopteridae</taxon>
        <taxon>Tessmannella</taxon>
    </lineage>
</organism>
<evidence type="ECO:0000256" key="6">
    <source>
        <dbReference type="ARBA" id="ARBA00022547"/>
    </source>
</evidence>
<evidence type="ECO:0000256" key="9">
    <source>
        <dbReference type="ARBA" id="ARBA00022989"/>
    </source>
</evidence>
<evidence type="ECO:0000256" key="14">
    <source>
        <dbReference type="SAM" id="Phobius"/>
    </source>
</evidence>
<evidence type="ECO:0000256" key="11">
    <source>
        <dbReference type="ARBA" id="ARBA00023136"/>
    </source>
</evidence>
<feature type="transmembrane region" description="Helical" evidence="14">
    <location>
        <begin position="189"/>
        <end position="222"/>
    </location>
</feature>
<dbReference type="PANTHER" id="PTHR11410:SF0">
    <property type="entry name" value="ATP SYNTHASE SUBUNIT A"/>
    <property type="match status" value="1"/>
</dbReference>
<keyword evidence="10" id="KW-0406">Ion transport</keyword>
<reference evidence="15" key="1">
    <citation type="journal article" date="2022" name="Genes (Basel)">
        <title>Novel Gene Rearrangements in the Mitochondrial Genomes of Cynipoid Wasps (Hymenoptera: Cynipoidea).</title>
        <authorList>
            <person name="Shu X."/>
            <person name="Li Z."/>
            <person name="Yuan R."/>
            <person name="Tang P."/>
            <person name="Chen X."/>
        </authorList>
    </citation>
    <scope>NUCLEOTIDE SEQUENCE</scope>
</reference>
<dbReference type="AlphaFoldDB" id="A0A9E8K067"/>
<dbReference type="SUPFAM" id="SSF81336">
    <property type="entry name" value="F1F0 ATP synthase subunit A"/>
    <property type="match status" value="1"/>
</dbReference>
<dbReference type="PANTHER" id="PTHR11410">
    <property type="entry name" value="ATP SYNTHASE SUBUNIT A"/>
    <property type="match status" value="1"/>
</dbReference>
<dbReference type="InterPro" id="IPR000568">
    <property type="entry name" value="ATP_synth_F0_asu"/>
</dbReference>
<dbReference type="NCBIfam" id="TIGR01131">
    <property type="entry name" value="ATP_synt_6_or_A"/>
    <property type="match status" value="1"/>
</dbReference>
<keyword evidence="15" id="KW-0496">Mitochondrion</keyword>
<keyword evidence="6" id="KW-0138">CF(0)</keyword>
<evidence type="ECO:0000256" key="3">
    <source>
        <dbReference type="ARBA" id="ARBA00006810"/>
    </source>
</evidence>
<evidence type="ECO:0000256" key="10">
    <source>
        <dbReference type="ARBA" id="ARBA00023065"/>
    </source>
</evidence>
<protein>
    <recommendedName>
        <fullName evidence="13">ATP synthase subunit a</fullName>
    </recommendedName>
</protein>
<evidence type="ECO:0000256" key="8">
    <source>
        <dbReference type="ARBA" id="ARBA00022781"/>
    </source>
</evidence>
<evidence type="ECO:0000256" key="1">
    <source>
        <dbReference type="ARBA" id="ARBA00002070"/>
    </source>
</evidence>
<evidence type="ECO:0000256" key="7">
    <source>
        <dbReference type="ARBA" id="ARBA00022692"/>
    </source>
</evidence>
<dbReference type="GO" id="GO:0046933">
    <property type="term" value="F:proton-transporting ATP synthase activity, rotational mechanism"/>
    <property type="evidence" value="ECO:0007669"/>
    <property type="project" value="TreeGrafter"/>
</dbReference>
<dbReference type="InterPro" id="IPR035908">
    <property type="entry name" value="F0_ATP_A_sf"/>
</dbReference>
<dbReference type="GO" id="GO:0005743">
    <property type="term" value="C:mitochondrial inner membrane"/>
    <property type="evidence" value="ECO:0007669"/>
    <property type="project" value="UniProtKB-SubCell"/>
</dbReference>
<feature type="transmembrane region" description="Helical" evidence="14">
    <location>
        <begin position="20"/>
        <end position="39"/>
    </location>
</feature>
<evidence type="ECO:0000313" key="15">
    <source>
        <dbReference type="EMBL" id="UZT67580.1"/>
    </source>
</evidence>
<comment type="subcellular location">
    <subcellularLocation>
        <location evidence="2">Membrane</location>
        <topology evidence="2">Multi-pass membrane protein</topology>
    </subcellularLocation>
    <subcellularLocation>
        <location evidence="13">Mitochondrion inner membrane</location>
        <topology evidence="13">Multi-pass membrane protein</topology>
    </subcellularLocation>
</comment>
<evidence type="ECO:0000256" key="2">
    <source>
        <dbReference type="ARBA" id="ARBA00004141"/>
    </source>
</evidence>
<evidence type="ECO:0000256" key="12">
    <source>
        <dbReference type="ARBA" id="ARBA00023310"/>
    </source>
</evidence>
<dbReference type="InterPro" id="IPR023011">
    <property type="entry name" value="ATP_synth_F0_asu_AS"/>
</dbReference>